<gene>
    <name evidence="2" type="ORF">A2870_00035</name>
</gene>
<proteinExistence type="predicted"/>
<comment type="caution">
    <text evidence="2">The sequence shown here is derived from an EMBL/GenBank/DDBJ whole genome shotgun (WGS) entry which is preliminary data.</text>
</comment>
<evidence type="ECO:0000313" key="2">
    <source>
        <dbReference type="EMBL" id="OGD87307.1"/>
    </source>
</evidence>
<name>A0A1F5G640_9BACT</name>
<accession>A0A1F5G640</accession>
<protein>
    <submittedName>
        <fullName evidence="2">Uncharacterized protein</fullName>
    </submittedName>
</protein>
<dbReference type="Proteomes" id="UP000179102">
    <property type="component" value="Unassembled WGS sequence"/>
</dbReference>
<dbReference type="EMBL" id="MFAZ01000016">
    <property type="protein sequence ID" value="OGD87307.1"/>
    <property type="molecule type" value="Genomic_DNA"/>
</dbReference>
<dbReference type="AlphaFoldDB" id="A0A1F5G640"/>
<feature type="region of interest" description="Disordered" evidence="1">
    <location>
        <begin position="16"/>
        <end position="40"/>
    </location>
</feature>
<reference evidence="2 3" key="1">
    <citation type="journal article" date="2016" name="Nat. Commun.">
        <title>Thousands of microbial genomes shed light on interconnected biogeochemical processes in an aquifer system.</title>
        <authorList>
            <person name="Anantharaman K."/>
            <person name="Brown C.T."/>
            <person name="Hug L.A."/>
            <person name="Sharon I."/>
            <person name="Castelle C.J."/>
            <person name="Probst A.J."/>
            <person name="Thomas B.C."/>
            <person name="Singh A."/>
            <person name="Wilkins M.J."/>
            <person name="Karaoz U."/>
            <person name="Brodie E.L."/>
            <person name="Williams K.H."/>
            <person name="Hubbard S.S."/>
            <person name="Banfield J.F."/>
        </authorList>
    </citation>
    <scope>NUCLEOTIDE SEQUENCE [LARGE SCALE GENOMIC DNA]</scope>
</reference>
<sequence>MERNEFLDKNLVDSILPPVPGFKKRSRKASPPPSTESVSLGYQVNPEIRPELVEDSMTRRALSGKTVSFSPD</sequence>
<dbReference type="STRING" id="1797711.A2870_00035"/>
<organism evidence="2 3">
    <name type="scientific">Candidatus Curtissbacteria bacterium RIFCSPHIGHO2_01_FULL_41_11</name>
    <dbReference type="NCBI Taxonomy" id="1797711"/>
    <lineage>
        <taxon>Bacteria</taxon>
        <taxon>Candidatus Curtissiibacteriota</taxon>
    </lineage>
</organism>
<evidence type="ECO:0000256" key="1">
    <source>
        <dbReference type="SAM" id="MobiDB-lite"/>
    </source>
</evidence>
<evidence type="ECO:0000313" key="3">
    <source>
        <dbReference type="Proteomes" id="UP000179102"/>
    </source>
</evidence>